<comment type="similarity">
    <text evidence="1">Belongs to the DNA polymerase type-Y family.</text>
</comment>
<protein>
    <submittedName>
        <fullName evidence="4">Y-family DNA polymerase</fullName>
    </submittedName>
</protein>
<dbReference type="InterPro" id="IPR043502">
    <property type="entry name" value="DNA/RNA_pol_sf"/>
</dbReference>
<dbReference type="Proteomes" id="UP001595630">
    <property type="component" value="Unassembled WGS sequence"/>
</dbReference>
<evidence type="ECO:0000256" key="2">
    <source>
        <dbReference type="ARBA" id="ARBA00022763"/>
    </source>
</evidence>
<dbReference type="PANTHER" id="PTHR35369">
    <property type="entry name" value="BLR3025 PROTEIN-RELATED"/>
    <property type="match status" value="1"/>
</dbReference>
<keyword evidence="5" id="KW-1185">Reference proteome</keyword>
<evidence type="ECO:0000313" key="4">
    <source>
        <dbReference type="EMBL" id="MFC3607122.1"/>
    </source>
</evidence>
<gene>
    <name evidence="4" type="ORF">ACFOMF_04915</name>
</gene>
<evidence type="ECO:0000256" key="1">
    <source>
        <dbReference type="ARBA" id="ARBA00010945"/>
    </source>
</evidence>
<dbReference type="Pfam" id="PF00817">
    <property type="entry name" value="IMS"/>
    <property type="match status" value="1"/>
</dbReference>
<dbReference type="InterPro" id="IPR001126">
    <property type="entry name" value="UmuC"/>
</dbReference>
<evidence type="ECO:0000313" key="5">
    <source>
        <dbReference type="Proteomes" id="UP001595630"/>
    </source>
</evidence>
<dbReference type="Gene3D" id="3.30.70.270">
    <property type="match status" value="1"/>
</dbReference>
<proteinExistence type="inferred from homology"/>
<sequence>MRWVCIYLPQLALDGVLRNLDDPLAPLVLVEGPSQRRIIRAANGAARLLGLRPGQSLAAAHLLTRDFATVEYDPAEVQRHQRFLAAWAYRYSSRVSMRFSRTLLLEVESSLNLFGPWPRFEQRLRSELTALGFSHRLAVAPNPAAARVLCNVHDGLAVDEESLRKVLDQMPIDRLGLPRESVNAFQRMGLRTLHQVLSLPRAGLARRFPEPVLQHLDKLLGRRPLVLDSYAPPDRFDQSIELNYDVESIQALLFPLRRLTSDLGAFLAGRDCGVQRYELFLQHAEGVETEVPVGLLRAERDAALLFELAKGRLERLCLPAAVRRVRLVAGDLPKFIPEHMGLFEERPHQSIGWEQLRERLRARLGDSAVHGVCMRPDHRPEMAWLAETGAAATPQNESPRPGWLLRQPMALEGTPRLLAGPERIESGWWDGGDVRRDYYLIETKDGRLGWAYRDVGRRGPWVLQGWFS</sequence>
<dbReference type="InterPro" id="IPR043128">
    <property type="entry name" value="Rev_trsase/Diguanyl_cyclase"/>
</dbReference>
<organism evidence="4 5">
    <name type="scientific">Stutzerimonas tarimensis</name>
    <dbReference type="NCBI Taxonomy" id="1507735"/>
    <lineage>
        <taxon>Bacteria</taxon>
        <taxon>Pseudomonadati</taxon>
        <taxon>Pseudomonadota</taxon>
        <taxon>Gammaproteobacteria</taxon>
        <taxon>Pseudomonadales</taxon>
        <taxon>Pseudomonadaceae</taxon>
        <taxon>Stutzerimonas</taxon>
    </lineage>
</organism>
<dbReference type="PANTHER" id="PTHR35369:SF2">
    <property type="entry name" value="BLR3025 PROTEIN"/>
    <property type="match status" value="1"/>
</dbReference>
<dbReference type="EMBL" id="JBHRXZ010000012">
    <property type="protein sequence ID" value="MFC3607122.1"/>
    <property type="molecule type" value="Genomic_DNA"/>
</dbReference>
<dbReference type="RefSeq" id="WP_386361795.1">
    <property type="nucleotide sequence ID" value="NZ_JBHRXZ010000012.1"/>
</dbReference>
<dbReference type="CDD" id="cd03468">
    <property type="entry name" value="PolY_like"/>
    <property type="match status" value="1"/>
</dbReference>
<reference evidence="5" key="1">
    <citation type="journal article" date="2019" name="Int. J. Syst. Evol. Microbiol.">
        <title>The Global Catalogue of Microorganisms (GCM) 10K type strain sequencing project: providing services to taxonomists for standard genome sequencing and annotation.</title>
        <authorList>
            <consortium name="The Broad Institute Genomics Platform"/>
            <consortium name="The Broad Institute Genome Sequencing Center for Infectious Disease"/>
            <person name="Wu L."/>
            <person name="Ma J."/>
        </authorList>
    </citation>
    <scope>NUCLEOTIDE SEQUENCE [LARGE SCALE GENOMIC DNA]</scope>
    <source>
        <strain evidence="5">KCTC 42447</strain>
    </source>
</reference>
<name>A0ABV7T2H5_9GAMM</name>
<dbReference type="Gene3D" id="3.40.1170.60">
    <property type="match status" value="1"/>
</dbReference>
<dbReference type="InterPro" id="IPR050356">
    <property type="entry name" value="SulA_CellDiv_inhibitor"/>
</dbReference>
<accession>A0ABV7T2H5</accession>
<keyword evidence="2" id="KW-0227">DNA damage</keyword>
<feature type="domain" description="UmuC" evidence="3">
    <location>
        <begin position="26"/>
        <end position="150"/>
    </location>
</feature>
<dbReference type="SUPFAM" id="SSF56672">
    <property type="entry name" value="DNA/RNA polymerases"/>
    <property type="match status" value="1"/>
</dbReference>
<comment type="caution">
    <text evidence="4">The sequence shown here is derived from an EMBL/GenBank/DDBJ whole genome shotgun (WGS) entry which is preliminary data.</text>
</comment>
<evidence type="ECO:0000259" key="3">
    <source>
        <dbReference type="Pfam" id="PF00817"/>
    </source>
</evidence>